<evidence type="ECO:0000313" key="9">
    <source>
        <dbReference type="EMBL" id="WIY48655.1"/>
    </source>
</evidence>
<evidence type="ECO:0000256" key="4">
    <source>
        <dbReference type="ARBA" id="ARBA00022982"/>
    </source>
</evidence>
<organism evidence="9 10">
    <name type="scientific">Paracidovorax citrulli</name>
    <name type="common">Acidovorax citrulli</name>
    <dbReference type="NCBI Taxonomy" id="80869"/>
    <lineage>
        <taxon>Bacteria</taxon>
        <taxon>Pseudomonadati</taxon>
        <taxon>Pseudomonadota</taxon>
        <taxon>Betaproteobacteria</taxon>
        <taxon>Burkholderiales</taxon>
        <taxon>Comamonadaceae</taxon>
        <taxon>Paracidovorax</taxon>
    </lineage>
</organism>
<dbReference type="RefSeq" id="WP_011793569.1">
    <property type="nucleotide sequence ID" value="NZ_CP042302.1"/>
</dbReference>
<dbReference type="InterPro" id="IPR009056">
    <property type="entry name" value="Cyt_c-like_dom"/>
</dbReference>
<keyword evidence="7" id="KW-1133">Transmembrane helix</keyword>
<sequence>MSDTPHEEAHTGPIKTPRQLLWTVFVCFVVPVFAIIGLVIYVTSGNKPAQGSGNPERALAERIQKVGMVEVRDANRPLRSGEEVFKGQCAACHATGAAGAPKFGDAAAWGPRIQTGFEALVHSALAGKGAMAPQGGGDFNDTEIARGVAYMANAAGAKFTEPAAPAAGGASAPAEVQAGATGASGTPAPAAPAAPAMAAAQQAPAAPTAAAATAPAAAVAAGAGEALYKQACQVCHAAGVAGAPKFGDKAAWAERLKDGIDGMTRIAIAGKGAMPPRGGTQASDAEIRATVEYMANAAK</sequence>
<dbReference type="Proteomes" id="UP001242732">
    <property type="component" value="Chromosome"/>
</dbReference>
<keyword evidence="7" id="KW-0472">Membrane</keyword>
<gene>
    <name evidence="9" type="ORF">QRO08_23030</name>
</gene>
<dbReference type="PRINTS" id="PR00607">
    <property type="entry name" value="CYTCHROMECIE"/>
</dbReference>
<dbReference type="PANTHER" id="PTHR40942">
    <property type="match status" value="1"/>
</dbReference>
<protein>
    <submittedName>
        <fullName evidence="9">C-type cytochrome</fullName>
    </submittedName>
</protein>
<feature type="domain" description="Cytochrome c" evidence="8">
    <location>
        <begin position="76"/>
        <end position="155"/>
    </location>
</feature>
<evidence type="ECO:0000256" key="5">
    <source>
        <dbReference type="ARBA" id="ARBA00023004"/>
    </source>
</evidence>
<evidence type="ECO:0000256" key="7">
    <source>
        <dbReference type="SAM" id="Phobius"/>
    </source>
</evidence>
<feature type="domain" description="Cytochrome c" evidence="8">
    <location>
        <begin position="219"/>
        <end position="298"/>
    </location>
</feature>
<keyword evidence="5 6" id="KW-0408">Iron</keyword>
<dbReference type="InterPro" id="IPR002323">
    <property type="entry name" value="Cyt_CIE"/>
</dbReference>
<dbReference type="Gene3D" id="1.10.760.10">
    <property type="entry name" value="Cytochrome c-like domain"/>
    <property type="match status" value="2"/>
</dbReference>
<evidence type="ECO:0000313" key="10">
    <source>
        <dbReference type="Proteomes" id="UP001242732"/>
    </source>
</evidence>
<proteinExistence type="predicted"/>
<keyword evidence="7" id="KW-0812">Transmembrane</keyword>
<dbReference type="PROSITE" id="PS51007">
    <property type="entry name" value="CYTC"/>
    <property type="match status" value="2"/>
</dbReference>
<keyword evidence="3 6" id="KW-0479">Metal-binding</keyword>
<dbReference type="Pfam" id="PF13442">
    <property type="entry name" value="Cytochrome_CBB3"/>
    <property type="match status" value="2"/>
</dbReference>
<reference evidence="9 10" key="1">
    <citation type="submission" date="2023-06" db="EMBL/GenBank/DDBJ databases">
        <authorList>
            <person name="Ham H."/>
            <person name="Park D.S."/>
        </authorList>
    </citation>
    <scope>NUCLEOTIDE SEQUENCE [LARGE SCALE GENOMIC DNA]</scope>
    <source>
        <strain evidence="9 10">KACC 17005</strain>
    </source>
</reference>
<dbReference type="SUPFAM" id="SSF46626">
    <property type="entry name" value="Cytochrome c"/>
    <property type="match status" value="2"/>
</dbReference>
<name>A0ABY9AP32_PARCI</name>
<dbReference type="EMBL" id="CP127363">
    <property type="protein sequence ID" value="WIY48655.1"/>
    <property type="molecule type" value="Genomic_DNA"/>
</dbReference>
<keyword evidence="2 6" id="KW-0349">Heme</keyword>
<evidence type="ECO:0000259" key="8">
    <source>
        <dbReference type="PROSITE" id="PS51007"/>
    </source>
</evidence>
<keyword evidence="4" id="KW-0249">Electron transport</keyword>
<keyword evidence="1" id="KW-0813">Transport</keyword>
<dbReference type="InterPro" id="IPR036909">
    <property type="entry name" value="Cyt_c-like_dom_sf"/>
</dbReference>
<feature type="transmembrane region" description="Helical" evidence="7">
    <location>
        <begin position="20"/>
        <end position="42"/>
    </location>
</feature>
<evidence type="ECO:0000256" key="6">
    <source>
        <dbReference type="PROSITE-ProRule" id="PRU00433"/>
    </source>
</evidence>
<evidence type="ECO:0000256" key="3">
    <source>
        <dbReference type="ARBA" id="ARBA00022723"/>
    </source>
</evidence>
<evidence type="ECO:0000256" key="2">
    <source>
        <dbReference type="ARBA" id="ARBA00022617"/>
    </source>
</evidence>
<keyword evidence="10" id="KW-1185">Reference proteome</keyword>
<accession>A0ABY9AP32</accession>
<dbReference type="PANTHER" id="PTHR40942:SF4">
    <property type="entry name" value="CYTOCHROME C5"/>
    <property type="match status" value="1"/>
</dbReference>
<evidence type="ECO:0000256" key="1">
    <source>
        <dbReference type="ARBA" id="ARBA00022448"/>
    </source>
</evidence>